<keyword evidence="2" id="KW-0229">DNA integration</keyword>
<feature type="domain" description="Tyr recombinase" evidence="6">
    <location>
        <begin position="181"/>
        <end position="369"/>
    </location>
</feature>
<dbReference type="PROSITE" id="PS51898">
    <property type="entry name" value="TYR_RECOMBINASE"/>
    <property type="match status" value="1"/>
</dbReference>
<dbReference type="PROSITE" id="PS51900">
    <property type="entry name" value="CB"/>
    <property type="match status" value="1"/>
</dbReference>
<dbReference type="Gene3D" id="1.10.443.10">
    <property type="entry name" value="Intergrase catalytic core"/>
    <property type="match status" value="1"/>
</dbReference>
<dbReference type="InterPro" id="IPR011010">
    <property type="entry name" value="DNA_brk_join_enz"/>
</dbReference>
<keyword evidence="9" id="KW-1185">Reference proteome</keyword>
<gene>
    <name evidence="8" type="ORF">GOHSU_68_00040</name>
</gene>
<evidence type="ECO:0000256" key="2">
    <source>
        <dbReference type="ARBA" id="ARBA00022908"/>
    </source>
</evidence>
<evidence type="ECO:0000256" key="1">
    <source>
        <dbReference type="ARBA" id="ARBA00008857"/>
    </source>
</evidence>
<accession>L7LG08</accession>
<dbReference type="InterPro" id="IPR002104">
    <property type="entry name" value="Integrase_catalytic"/>
</dbReference>
<evidence type="ECO:0000259" key="6">
    <source>
        <dbReference type="PROSITE" id="PS51898"/>
    </source>
</evidence>
<dbReference type="PANTHER" id="PTHR30349:SF64">
    <property type="entry name" value="PROPHAGE INTEGRASE INTD-RELATED"/>
    <property type="match status" value="1"/>
</dbReference>
<proteinExistence type="inferred from homology"/>
<dbReference type="Proteomes" id="UP000053405">
    <property type="component" value="Unassembled WGS sequence"/>
</dbReference>
<evidence type="ECO:0000256" key="4">
    <source>
        <dbReference type="ARBA" id="ARBA00023172"/>
    </source>
</evidence>
<dbReference type="GO" id="GO:0003677">
    <property type="term" value="F:DNA binding"/>
    <property type="evidence" value="ECO:0007669"/>
    <property type="project" value="UniProtKB-UniRule"/>
</dbReference>
<dbReference type="InterPro" id="IPR010998">
    <property type="entry name" value="Integrase_recombinase_N"/>
</dbReference>
<evidence type="ECO:0000313" key="9">
    <source>
        <dbReference type="Proteomes" id="UP000053405"/>
    </source>
</evidence>
<dbReference type="OrthoDB" id="1822491at2"/>
<dbReference type="InterPro" id="IPR004107">
    <property type="entry name" value="Integrase_SAM-like_N"/>
</dbReference>
<comment type="caution">
    <text evidence="8">The sequence shown here is derived from an EMBL/GenBank/DDBJ whole genome shotgun (WGS) entry which is preliminary data.</text>
</comment>
<dbReference type="STRING" id="1121927.GOHSU_68_00040"/>
<dbReference type="Pfam" id="PF26003">
    <property type="entry name" value="Integrase_N_phage"/>
    <property type="match status" value="1"/>
</dbReference>
<evidence type="ECO:0000256" key="3">
    <source>
        <dbReference type="ARBA" id="ARBA00023125"/>
    </source>
</evidence>
<dbReference type="Pfam" id="PF14659">
    <property type="entry name" value="Phage_int_SAM_3"/>
    <property type="match status" value="1"/>
</dbReference>
<dbReference type="InterPro" id="IPR013762">
    <property type="entry name" value="Integrase-like_cat_sf"/>
</dbReference>
<dbReference type="InterPro" id="IPR058717">
    <property type="entry name" value="Phage_L5_Integrase_N"/>
</dbReference>
<sequence>MARRVRLRRGFGHVRELPSGRFQASYLDPDRPGGGLRIYAPRTFDAETDAEGWLAAEHRLMDLGTWIPPAERAADAVPVVVTLRSYAGQWLAERDVSPKTRALYQDLLDSRILPILGDEFISDISPALVRTWFAGMGDKTPTRRAHAFQLLRTIMNTATEDGLVSENPCKIKGAGQVPKRRDIVLLTGAELAAVSAAMPESYRAAVPVAAGAALRFGELIELRRKDVVVTDSGTLLRVRRACVRVGDKMVVGAPKSAAGVRDVNLPGDVAAVLAAHMKRHVGRGPESLLFRTTRGNRLSQSAFTKSFKNALPAGKKNMRVHDLRHTGAVLFAHAGGTTKEIMARLGHTTPEMAMRYQHVAAGRDAALAARMSVLDDGKDEGDA</sequence>
<keyword evidence="3 5" id="KW-0238">DNA-binding</keyword>
<dbReference type="eggNOG" id="COG0582">
    <property type="taxonomic scope" value="Bacteria"/>
</dbReference>
<organism evidence="8 9">
    <name type="scientific">Gordonia hirsuta DSM 44140 = NBRC 16056</name>
    <dbReference type="NCBI Taxonomy" id="1121927"/>
    <lineage>
        <taxon>Bacteria</taxon>
        <taxon>Bacillati</taxon>
        <taxon>Actinomycetota</taxon>
        <taxon>Actinomycetes</taxon>
        <taxon>Mycobacteriales</taxon>
        <taxon>Gordoniaceae</taxon>
        <taxon>Gordonia</taxon>
    </lineage>
</organism>
<dbReference type="Pfam" id="PF00589">
    <property type="entry name" value="Phage_integrase"/>
    <property type="match status" value="1"/>
</dbReference>
<reference evidence="8 9" key="1">
    <citation type="submission" date="2012-12" db="EMBL/GenBank/DDBJ databases">
        <title>Whole genome shotgun sequence of Gordonia hirsuta NBRC 16056.</title>
        <authorList>
            <person name="Isaki-Nakamura S."/>
            <person name="Hosoyama A."/>
            <person name="Tsuchikane K."/>
            <person name="Katsumata H."/>
            <person name="Baba S."/>
            <person name="Yamazaki S."/>
            <person name="Fujita N."/>
        </authorList>
    </citation>
    <scope>NUCLEOTIDE SEQUENCE [LARGE SCALE GENOMIC DNA]</scope>
    <source>
        <strain evidence="8 9">NBRC 16056</strain>
    </source>
</reference>
<dbReference type="GO" id="GO:0015074">
    <property type="term" value="P:DNA integration"/>
    <property type="evidence" value="ECO:0007669"/>
    <property type="project" value="UniProtKB-KW"/>
</dbReference>
<dbReference type="Gene3D" id="1.10.150.130">
    <property type="match status" value="1"/>
</dbReference>
<dbReference type="InterPro" id="IPR044068">
    <property type="entry name" value="CB"/>
</dbReference>
<evidence type="ECO:0000313" key="8">
    <source>
        <dbReference type="EMBL" id="GAC59012.1"/>
    </source>
</evidence>
<dbReference type="AlphaFoldDB" id="L7LG08"/>
<comment type="similarity">
    <text evidence="1">Belongs to the 'phage' integrase family.</text>
</comment>
<dbReference type="GO" id="GO:0006310">
    <property type="term" value="P:DNA recombination"/>
    <property type="evidence" value="ECO:0007669"/>
    <property type="project" value="UniProtKB-KW"/>
</dbReference>
<evidence type="ECO:0000256" key="5">
    <source>
        <dbReference type="PROSITE-ProRule" id="PRU01248"/>
    </source>
</evidence>
<dbReference type="PANTHER" id="PTHR30349">
    <property type="entry name" value="PHAGE INTEGRASE-RELATED"/>
    <property type="match status" value="1"/>
</dbReference>
<feature type="domain" description="Core-binding (CB)" evidence="7">
    <location>
        <begin position="81"/>
        <end position="159"/>
    </location>
</feature>
<keyword evidence="4" id="KW-0233">DNA recombination</keyword>
<dbReference type="InterPro" id="IPR050090">
    <property type="entry name" value="Tyrosine_recombinase_XerCD"/>
</dbReference>
<dbReference type="EMBL" id="BANT01000068">
    <property type="protein sequence ID" value="GAC59012.1"/>
    <property type="molecule type" value="Genomic_DNA"/>
</dbReference>
<name>L7LG08_9ACTN</name>
<protein>
    <submittedName>
        <fullName evidence="8">Putative recombinase</fullName>
    </submittedName>
</protein>
<dbReference type="SUPFAM" id="SSF56349">
    <property type="entry name" value="DNA breaking-rejoining enzymes"/>
    <property type="match status" value="1"/>
</dbReference>
<evidence type="ECO:0000259" key="7">
    <source>
        <dbReference type="PROSITE" id="PS51900"/>
    </source>
</evidence>